<proteinExistence type="inferred from homology"/>
<evidence type="ECO:0000256" key="1">
    <source>
        <dbReference type="ARBA" id="ARBA00009477"/>
    </source>
</evidence>
<dbReference type="InterPro" id="IPR058637">
    <property type="entry name" value="YknX-like_C"/>
</dbReference>
<dbReference type="Pfam" id="PF25954">
    <property type="entry name" value="Beta-barrel_RND_2"/>
    <property type="match status" value="1"/>
</dbReference>
<dbReference type="Gene3D" id="2.40.420.20">
    <property type="match status" value="1"/>
</dbReference>
<evidence type="ECO:0000256" key="3">
    <source>
        <dbReference type="SAM" id="MobiDB-lite"/>
    </source>
</evidence>
<feature type="region of interest" description="Disordered" evidence="3">
    <location>
        <begin position="413"/>
        <end position="441"/>
    </location>
</feature>
<comment type="caution">
    <text evidence="7">The sequence shown here is derived from an EMBL/GenBank/DDBJ whole genome shotgun (WGS) entry which is preliminary data.</text>
</comment>
<reference evidence="7 8" key="1">
    <citation type="submission" date="2014-12" db="EMBL/GenBank/DDBJ databases">
        <title>Genome assembly of Enhygromyxa salina DSM 15201.</title>
        <authorList>
            <person name="Sharma G."/>
            <person name="Subramanian S."/>
        </authorList>
    </citation>
    <scope>NUCLEOTIDE SEQUENCE [LARGE SCALE GENOMIC DNA]</scope>
    <source>
        <strain evidence="7 8">DSM 15201</strain>
    </source>
</reference>
<feature type="domain" description="CusB-like beta-barrel" evidence="5">
    <location>
        <begin position="256"/>
        <end position="331"/>
    </location>
</feature>
<feature type="domain" description="Multidrug resistance protein MdtA-like barrel-sandwich hybrid" evidence="4">
    <location>
        <begin position="121"/>
        <end position="247"/>
    </location>
</feature>
<evidence type="ECO:0000259" key="4">
    <source>
        <dbReference type="Pfam" id="PF25917"/>
    </source>
</evidence>
<dbReference type="AlphaFoldDB" id="A0A0C2D841"/>
<feature type="coiled-coil region" evidence="2">
    <location>
        <begin position="161"/>
        <end position="188"/>
    </location>
</feature>
<dbReference type="NCBIfam" id="TIGR01730">
    <property type="entry name" value="RND_mfp"/>
    <property type="match status" value="1"/>
</dbReference>
<comment type="similarity">
    <text evidence="1">Belongs to the membrane fusion protein (MFP) (TC 8.A.1) family.</text>
</comment>
<keyword evidence="2" id="KW-0175">Coiled coil</keyword>
<name>A0A0C2D841_9BACT</name>
<dbReference type="PANTHER" id="PTHR30469:SF38">
    <property type="entry name" value="HLYD FAMILY SECRETION PROTEIN"/>
    <property type="match status" value="1"/>
</dbReference>
<evidence type="ECO:0000256" key="2">
    <source>
        <dbReference type="SAM" id="Coils"/>
    </source>
</evidence>
<dbReference type="Pfam" id="PF25989">
    <property type="entry name" value="YknX_C"/>
    <property type="match status" value="1"/>
</dbReference>
<dbReference type="EMBL" id="JMCC02000042">
    <property type="protein sequence ID" value="KIG16167.1"/>
    <property type="molecule type" value="Genomic_DNA"/>
</dbReference>
<feature type="domain" description="YknX-like C-terminal permuted SH3-like" evidence="6">
    <location>
        <begin position="340"/>
        <end position="401"/>
    </location>
</feature>
<protein>
    <submittedName>
        <fullName evidence="7">Putative Co/Zn/Cd efflux system membrane fusion protein</fullName>
    </submittedName>
</protein>
<organism evidence="7 8">
    <name type="scientific">Enhygromyxa salina</name>
    <dbReference type="NCBI Taxonomy" id="215803"/>
    <lineage>
        <taxon>Bacteria</taxon>
        <taxon>Pseudomonadati</taxon>
        <taxon>Myxococcota</taxon>
        <taxon>Polyangia</taxon>
        <taxon>Nannocystales</taxon>
        <taxon>Nannocystaceae</taxon>
        <taxon>Enhygromyxa</taxon>
    </lineage>
</organism>
<accession>A0A0C2D841</accession>
<dbReference type="Gene3D" id="1.10.287.470">
    <property type="entry name" value="Helix hairpin bin"/>
    <property type="match status" value="1"/>
</dbReference>
<feature type="compositionally biased region" description="Low complexity" evidence="3">
    <location>
        <begin position="416"/>
        <end position="427"/>
    </location>
</feature>
<dbReference type="SUPFAM" id="SSF111369">
    <property type="entry name" value="HlyD-like secretion proteins"/>
    <property type="match status" value="1"/>
</dbReference>
<dbReference type="InterPro" id="IPR058792">
    <property type="entry name" value="Beta-barrel_RND_2"/>
</dbReference>
<dbReference type="Pfam" id="PF25917">
    <property type="entry name" value="BSH_RND"/>
    <property type="match status" value="1"/>
</dbReference>
<evidence type="ECO:0000313" key="8">
    <source>
        <dbReference type="Proteomes" id="UP000031599"/>
    </source>
</evidence>
<evidence type="ECO:0000259" key="6">
    <source>
        <dbReference type="Pfam" id="PF25989"/>
    </source>
</evidence>
<dbReference type="Proteomes" id="UP000031599">
    <property type="component" value="Unassembled WGS sequence"/>
</dbReference>
<dbReference type="InterPro" id="IPR058625">
    <property type="entry name" value="MdtA-like_BSH"/>
</dbReference>
<sequence length="441" mass="46570">MGETAKFGVVSNRSASRSDRVGSGQLRCFVLPGTANPVMTVPHRPSARRRTVALTCSLLALSLLGVSACNGAMGGGPGMGGKGGAPEEQEERPTPVLLATVELGTIQGQIRAASTIEAELQVTVHAETTGRITALQLEEGDEIKSGQQLARIRRDAQSLGFERAETSLADAQRELDRVEKLLKQGIASQSEYDQAKSSVDLAKLDKRDRRRDLSNTVVNAPFDGILTRRFVDEGAFVTSGAQIFEITDFSTLVARVYVPERELDRIAVGQPAEIVGKAAKNRQGTGEVRRIAPVVDATTGTVKVTIGLPDTLVGGTTGFLPGMYAEVTLTTEFHENVPLVPTPALVHDEEQTFVFIAEGDRAKKVLLETGLTDDDFVEVIKGIEVGARIIVAGQSGLKDGALLLEVDATGKPVNGDAAAQPDAEPPANTGKATQEGVAKAG</sequence>
<dbReference type="Gene3D" id="2.40.50.100">
    <property type="match status" value="1"/>
</dbReference>
<evidence type="ECO:0000259" key="5">
    <source>
        <dbReference type="Pfam" id="PF25954"/>
    </source>
</evidence>
<dbReference type="Gene3D" id="2.40.30.170">
    <property type="match status" value="1"/>
</dbReference>
<evidence type="ECO:0000313" key="7">
    <source>
        <dbReference type="EMBL" id="KIG16167.1"/>
    </source>
</evidence>
<dbReference type="InterPro" id="IPR006143">
    <property type="entry name" value="RND_pump_MFP"/>
</dbReference>
<gene>
    <name evidence="7" type="ORF">DB30_04885</name>
</gene>
<dbReference type="PANTHER" id="PTHR30469">
    <property type="entry name" value="MULTIDRUG RESISTANCE PROTEIN MDTA"/>
    <property type="match status" value="1"/>
</dbReference>
<dbReference type="GO" id="GO:0015562">
    <property type="term" value="F:efflux transmembrane transporter activity"/>
    <property type="evidence" value="ECO:0007669"/>
    <property type="project" value="TreeGrafter"/>
</dbReference>
<dbReference type="GO" id="GO:1990281">
    <property type="term" value="C:efflux pump complex"/>
    <property type="evidence" value="ECO:0007669"/>
    <property type="project" value="TreeGrafter"/>
</dbReference>